<dbReference type="EMBL" id="JADNRY010000097">
    <property type="protein sequence ID" value="KAF9065810.1"/>
    <property type="molecule type" value="Genomic_DNA"/>
</dbReference>
<accession>A0A9P5PPV7</accession>
<protein>
    <submittedName>
        <fullName evidence="1">Uncharacterized protein</fullName>
    </submittedName>
</protein>
<sequence length="162" mass="17475">MCQGILALRKPIMLTTLVVCHSGNTSKSASLACRKCRGRVELCHGLRTSSSAATCHSQGHASMPSTSTFDSFLPIPDAVAQLSIGDTGTLPLPLHYHDPGLSIHNRVVQTCFGPNASLVHSLRSRLGLRWTPYGAVRVATKGFLQIEKIGYRMAHGLPDTHF</sequence>
<comment type="caution">
    <text evidence="1">The sequence shown here is derived from an EMBL/GenBank/DDBJ whole genome shotgun (WGS) entry which is preliminary data.</text>
</comment>
<name>A0A9P5PPV7_9AGAR</name>
<reference evidence="1" key="1">
    <citation type="submission" date="2020-11" db="EMBL/GenBank/DDBJ databases">
        <authorList>
            <consortium name="DOE Joint Genome Institute"/>
            <person name="Ahrendt S."/>
            <person name="Riley R."/>
            <person name="Andreopoulos W."/>
            <person name="Labutti K."/>
            <person name="Pangilinan J."/>
            <person name="Ruiz-Duenas F.J."/>
            <person name="Barrasa J.M."/>
            <person name="Sanchez-Garcia M."/>
            <person name="Camarero S."/>
            <person name="Miyauchi S."/>
            <person name="Serrano A."/>
            <person name="Linde D."/>
            <person name="Babiker R."/>
            <person name="Drula E."/>
            <person name="Ayuso-Fernandez I."/>
            <person name="Pacheco R."/>
            <person name="Padilla G."/>
            <person name="Ferreira P."/>
            <person name="Barriuso J."/>
            <person name="Kellner H."/>
            <person name="Castanera R."/>
            <person name="Alfaro M."/>
            <person name="Ramirez L."/>
            <person name="Pisabarro A.G."/>
            <person name="Kuo A."/>
            <person name="Tritt A."/>
            <person name="Lipzen A."/>
            <person name="He G."/>
            <person name="Yan M."/>
            <person name="Ng V."/>
            <person name="Cullen D."/>
            <person name="Martin F."/>
            <person name="Rosso M.-N."/>
            <person name="Henrissat B."/>
            <person name="Hibbett D."/>
            <person name="Martinez A.T."/>
            <person name="Grigoriev I.V."/>
        </authorList>
    </citation>
    <scope>NUCLEOTIDE SEQUENCE</scope>
    <source>
        <strain evidence="1">AH 40177</strain>
    </source>
</reference>
<gene>
    <name evidence="1" type="ORF">BDP27DRAFT_1331402</name>
</gene>
<proteinExistence type="predicted"/>
<dbReference type="Proteomes" id="UP000772434">
    <property type="component" value="Unassembled WGS sequence"/>
</dbReference>
<keyword evidence="2" id="KW-1185">Reference proteome</keyword>
<evidence type="ECO:0000313" key="2">
    <source>
        <dbReference type="Proteomes" id="UP000772434"/>
    </source>
</evidence>
<evidence type="ECO:0000313" key="1">
    <source>
        <dbReference type="EMBL" id="KAF9065810.1"/>
    </source>
</evidence>
<dbReference type="AlphaFoldDB" id="A0A9P5PPV7"/>
<organism evidence="1 2">
    <name type="scientific">Rhodocollybia butyracea</name>
    <dbReference type="NCBI Taxonomy" id="206335"/>
    <lineage>
        <taxon>Eukaryota</taxon>
        <taxon>Fungi</taxon>
        <taxon>Dikarya</taxon>
        <taxon>Basidiomycota</taxon>
        <taxon>Agaricomycotina</taxon>
        <taxon>Agaricomycetes</taxon>
        <taxon>Agaricomycetidae</taxon>
        <taxon>Agaricales</taxon>
        <taxon>Marasmiineae</taxon>
        <taxon>Omphalotaceae</taxon>
        <taxon>Rhodocollybia</taxon>
    </lineage>
</organism>